<sequence>MKRVERVKAGNVIATTRKPASRNAASKPSGNPLRASSTLNDGRRELRRGNLSTSSRLLHEATGTEDRARAHAYLGVLKGGLGYLRRPEEKVEWPLGADEDFTQALKDLPQEGTLWRAWTLAQQAEARRVHAGSRFAVMSPDEFKAELKGTTECFDEALKLVRKLPVALGSKAPQVKSWILAHRAAAYVLVCMRSLSQEQLPEAQKHYRAALKGFESARHEAPGRVYPWASIFNGFLVSLRPKVFPNNSRDSTAKAAAEGLQLFDEAVAQSSDPRQRLQDVPEMLRSKDAARQKKARERIQSTLDLIASVQKPLEQALRESDKDPSGKAAQRVEDLLANELSGSNRFITRCLAGMAYYAGHYDDAIRYGSQALRDDPFDSATRYFVASSFLDMKDPLGVPVGQSMQQEMHNQMELLLRMSLHLALRSGPALDREELKKRLFEVGRHVVSLFMSLLPPKDAQGPLTGEATNALAKLLERVRLPEKDVDEKLTDAVMKLLSSLHGPSAGERGRSHFESILFDNLKFEIVTK</sequence>
<feature type="compositionally biased region" description="Basic and acidic residues" evidence="1">
    <location>
        <begin position="273"/>
        <end position="291"/>
    </location>
</feature>
<protein>
    <submittedName>
        <fullName evidence="2">Uncharacterized protein</fullName>
    </submittedName>
</protein>
<feature type="region of interest" description="Disordered" evidence="1">
    <location>
        <begin position="1"/>
        <end position="55"/>
    </location>
</feature>
<dbReference type="RefSeq" id="WP_206724004.1">
    <property type="nucleotide sequence ID" value="NZ_CP071090.1"/>
</dbReference>
<feature type="region of interest" description="Disordered" evidence="1">
    <location>
        <begin position="270"/>
        <end position="293"/>
    </location>
</feature>
<gene>
    <name evidence="2" type="ORF">JY651_46170</name>
</gene>
<dbReference type="Gene3D" id="1.25.40.10">
    <property type="entry name" value="Tetratricopeptide repeat domain"/>
    <property type="match status" value="1"/>
</dbReference>
<reference evidence="2 3" key="1">
    <citation type="submission" date="2021-02" db="EMBL/GenBank/DDBJ databases">
        <title>De Novo genome assembly of isolated myxobacteria.</title>
        <authorList>
            <person name="Stevens D.C."/>
        </authorList>
    </citation>
    <scope>NUCLEOTIDE SEQUENCE [LARGE SCALE GENOMIC DNA]</scope>
    <source>
        <strain evidence="3">SCPEA02</strain>
    </source>
</reference>
<dbReference type="EMBL" id="CP071090">
    <property type="protein sequence ID" value="QSQ22428.1"/>
    <property type="molecule type" value="Genomic_DNA"/>
</dbReference>
<dbReference type="Proteomes" id="UP000662747">
    <property type="component" value="Chromosome"/>
</dbReference>
<keyword evidence="3" id="KW-1185">Reference proteome</keyword>
<organism evidence="2 3">
    <name type="scientific">Pyxidicoccus parkwayensis</name>
    <dbReference type="NCBI Taxonomy" id="2813578"/>
    <lineage>
        <taxon>Bacteria</taxon>
        <taxon>Pseudomonadati</taxon>
        <taxon>Myxococcota</taxon>
        <taxon>Myxococcia</taxon>
        <taxon>Myxococcales</taxon>
        <taxon>Cystobacterineae</taxon>
        <taxon>Myxococcaceae</taxon>
        <taxon>Pyxidicoccus</taxon>
    </lineage>
</organism>
<proteinExistence type="predicted"/>
<evidence type="ECO:0000256" key="1">
    <source>
        <dbReference type="SAM" id="MobiDB-lite"/>
    </source>
</evidence>
<name>A0ABX7NUP8_9BACT</name>
<accession>A0ABX7NUP8</accession>
<dbReference type="InterPro" id="IPR011990">
    <property type="entry name" value="TPR-like_helical_dom_sf"/>
</dbReference>
<evidence type="ECO:0000313" key="3">
    <source>
        <dbReference type="Proteomes" id="UP000662747"/>
    </source>
</evidence>
<feature type="compositionally biased region" description="Polar residues" evidence="1">
    <location>
        <begin position="23"/>
        <end position="40"/>
    </location>
</feature>
<evidence type="ECO:0000313" key="2">
    <source>
        <dbReference type="EMBL" id="QSQ22428.1"/>
    </source>
</evidence>